<evidence type="ECO:0000313" key="8">
    <source>
        <dbReference type="Proteomes" id="UP000077069"/>
    </source>
</evidence>
<dbReference type="FunCoup" id="A0A177CNI0">
    <property type="interactions" value="51"/>
</dbReference>
<dbReference type="PANTHER" id="PTHR46072:SF2">
    <property type="entry name" value="AMIDASE (EUROFUNG)"/>
    <property type="match status" value="1"/>
</dbReference>
<evidence type="ECO:0000259" key="6">
    <source>
        <dbReference type="Pfam" id="PF01425"/>
    </source>
</evidence>
<protein>
    <submittedName>
        <fullName evidence="7">Acetamidase</fullName>
    </submittedName>
</protein>
<accession>A0A177CNI0</accession>
<organism evidence="7 8">
    <name type="scientific">Paraphaeosphaeria sporulosa</name>
    <dbReference type="NCBI Taxonomy" id="1460663"/>
    <lineage>
        <taxon>Eukaryota</taxon>
        <taxon>Fungi</taxon>
        <taxon>Dikarya</taxon>
        <taxon>Ascomycota</taxon>
        <taxon>Pezizomycotina</taxon>
        <taxon>Dothideomycetes</taxon>
        <taxon>Pleosporomycetidae</taxon>
        <taxon>Pleosporales</taxon>
        <taxon>Massarineae</taxon>
        <taxon>Didymosphaeriaceae</taxon>
        <taxon>Paraphaeosphaeria</taxon>
    </lineage>
</organism>
<dbReference type="Pfam" id="PF01425">
    <property type="entry name" value="Amidase"/>
    <property type="match status" value="1"/>
</dbReference>
<dbReference type="OrthoDB" id="6428749at2759"/>
<evidence type="ECO:0000256" key="3">
    <source>
        <dbReference type="PIRSR" id="PIRSR001221-1"/>
    </source>
</evidence>
<keyword evidence="8" id="KW-1185">Reference proteome</keyword>
<dbReference type="EMBL" id="KV441550">
    <property type="protein sequence ID" value="OAG09095.1"/>
    <property type="molecule type" value="Genomic_DNA"/>
</dbReference>
<feature type="binding site" evidence="4">
    <location>
        <begin position="229"/>
        <end position="232"/>
    </location>
    <ligand>
        <name>substrate</name>
    </ligand>
</feature>
<dbReference type="InterPro" id="IPR023631">
    <property type="entry name" value="Amidase_dom"/>
</dbReference>
<dbReference type="InParanoid" id="A0A177CNI0"/>
<feature type="domain" description="Amidase" evidence="6">
    <location>
        <begin position="77"/>
        <end position="537"/>
    </location>
</feature>
<comment type="similarity">
    <text evidence="1">Belongs to the amidase family.</text>
</comment>
<keyword evidence="2" id="KW-0378">Hydrolase</keyword>
<feature type="active site" description="Charge relay system" evidence="3">
    <location>
        <position position="133"/>
    </location>
</feature>
<sequence>MTVSTMPQWLQIVDKKRNSRNEAIRRFIEAQDATSGHLHTAGPSNGTTDDATSQETSFDSIGDLIGAISAGTLTATELCTAYIKRAVAAHNQTNCLTEILFDDALRQANELDSFSKENGRLVGPLHGVPMTLKDQFDVQGYDSTLGYVGRAFKSAEQDCVLVALLRRMGAIIIAKSNLPQSIMWCETENPIFGLTTHPRNTDFTPGGSTGGEGTLLALQGSVVGWGTDIGGSIRIPSHMLGLYGLKPSSTRLPYQGVSVSTEGQEHVPSVIGPMSRSIDSLIEVTKAVIDSKPWDDDPKCSPLEWRDDMFKDAQTRPLVVAVMRDDGVVKLHPPVARVLDEVAQRLTQAGHELVPWKPGTLHQECIDIMDQYYTADGGEDIKRDVAAGGEPFIPHVEALVNRGKPISVYEYWQLNKQKLAAQKRYLDLWNSTKSTASGKPIDILLCPVMPHSAVPHRKCRWVGYTKVFNFVDYPSVVLPAGEVSKELDGTAVADMAAYEPRNALDEWNWNLFDLDAMDGMPIGVQVVARRLQEEKILGAAKVVDMVLRGAGDDLQGRIPSLKDGLESRKRPQND</sequence>
<feature type="binding site" evidence="4">
    <location>
        <position position="208"/>
    </location>
    <ligand>
        <name>substrate</name>
    </ligand>
</feature>
<feature type="binding site" evidence="4">
    <location>
        <position position="182"/>
    </location>
    <ligand>
        <name>substrate</name>
    </ligand>
</feature>
<evidence type="ECO:0000256" key="4">
    <source>
        <dbReference type="PIRSR" id="PIRSR001221-2"/>
    </source>
</evidence>
<feature type="active site" description="Charge relay system" evidence="3">
    <location>
        <position position="208"/>
    </location>
</feature>
<dbReference type="AlphaFoldDB" id="A0A177CNI0"/>
<name>A0A177CNI0_9PLEO</name>
<dbReference type="PANTHER" id="PTHR46072">
    <property type="entry name" value="AMIDASE-RELATED-RELATED"/>
    <property type="match status" value="1"/>
</dbReference>
<dbReference type="Proteomes" id="UP000077069">
    <property type="component" value="Unassembled WGS sequence"/>
</dbReference>
<reference evidence="7 8" key="1">
    <citation type="submission" date="2016-05" db="EMBL/GenBank/DDBJ databases">
        <title>Comparative analysis of secretome profiles of manganese(II)-oxidizing ascomycete fungi.</title>
        <authorList>
            <consortium name="DOE Joint Genome Institute"/>
            <person name="Zeiner C.A."/>
            <person name="Purvine S.O."/>
            <person name="Zink E.M."/>
            <person name="Wu S."/>
            <person name="Pasa-Tolic L."/>
            <person name="Chaput D.L."/>
            <person name="Haridas S."/>
            <person name="Grigoriev I.V."/>
            <person name="Santelli C.M."/>
            <person name="Hansel C.M."/>
        </authorList>
    </citation>
    <scope>NUCLEOTIDE SEQUENCE [LARGE SCALE GENOMIC DNA]</scope>
    <source>
        <strain evidence="7 8">AP3s5-JAC2a</strain>
    </source>
</reference>
<feature type="region of interest" description="Disordered" evidence="5">
    <location>
        <begin position="34"/>
        <end position="55"/>
    </location>
</feature>
<dbReference type="PIRSF" id="PIRSF001221">
    <property type="entry name" value="Amidase_fungi"/>
    <property type="match status" value="1"/>
</dbReference>
<dbReference type="RefSeq" id="XP_018039460.1">
    <property type="nucleotide sequence ID" value="XM_018181383.1"/>
</dbReference>
<dbReference type="GO" id="GO:0016787">
    <property type="term" value="F:hydrolase activity"/>
    <property type="evidence" value="ECO:0007669"/>
    <property type="project" value="UniProtKB-KW"/>
</dbReference>
<evidence type="ECO:0000256" key="1">
    <source>
        <dbReference type="ARBA" id="ARBA00009199"/>
    </source>
</evidence>
<feature type="active site" description="Acyl-ester intermediate" evidence="3">
    <location>
        <position position="232"/>
    </location>
</feature>
<evidence type="ECO:0000313" key="7">
    <source>
        <dbReference type="EMBL" id="OAG09095.1"/>
    </source>
</evidence>
<proteinExistence type="inferred from homology"/>
<gene>
    <name evidence="7" type="ORF">CC84DRAFT_1195036</name>
</gene>
<dbReference type="InterPro" id="IPR036928">
    <property type="entry name" value="AS_sf"/>
</dbReference>
<dbReference type="SUPFAM" id="SSF75304">
    <property type="entry name" value="Amidase signature (AS) enzymes"/>
    <property type="match status" value="1"/>
</dbReference>
<dbReference type="GeneID" id="28764869"/>
<evidence type="ECO:0000256" key="2">
    <source>
        <dbReference type="ARBA" id="ARBA00022801"/>
    </source>
</evidence>
<dbReference type="STRING" id="1460663.A0A177CNI0"/>
<evidence type="ECO:0000256" key="5">
    <source>
        <dbReference type="SAM" id="MobiDB-lite"/>
    </source>
</evidence>
<dbReference type="Gene3D" id="3.90.1300.10">
    <property type="entry name" value="Amidase signature (AS) domain"/>
    <property type="match status" value="1"/>
</dbReference>
<feature type="compositionally biased region" description="Polar residues" evidence="5">
    <location>
        <begin position="42"/>
        <end position="55"/>
    </location>
</feature>